<evidence type="ECO:0000313" key="3">
    <source>
        <dbReference type="Proteomes" id="UP000325081"/>
    </source>
</evidence>
<dbReference type="Gene3D" id="1.20.1280.50">
    <property type="match status" value="1"/>
</dbReference>
<proteinExistence type="predicted"/>
<dbReference type="SMART" id="SM00367">
    <property type="entry name" value="LRR_CC"/>
    <property type="match status" value="5"/>
</dbReference>
<dbReference type="Gene3D" id="3.80.10.10">
    <property type="entry name" value="Ribonuclease Inhibitor"/>
    <property type="match status" value="1"/>
</dbReference>
<dbReference type="OrthoDB" id="550575at2759"/>
<dbReference type="SUPFAM" id="SSF52047">
    <property type="entry name" value="RNI-like"/>
    <property type="match status" value="1"/>
</dbReference>
<protein>
    <submittedName>
        <fullName evidence="2">F-box family protein</fullName>
    </submittedName>
</protein>
<evidence type="ECO:0000313" key="2">
    <source>
        <dbReference type="EMBL" id="GER39520.1"/>
    </source>
</evidence>
<dbReference type="InterPro" id="IPR032675">
    <property type="entry name" value="LRR_dom_sf"/>
</dbReference>
<reference evidence="3" key="1">
    <citation type="journal article" date="2019" name="Curr. Biol.">
        <title>Genome Sequence of Striga asiatica Provides Insight into the Evolution of Plant Parasitism.</title>
        <authorList>
            <person name="Yoshida S."/>
            <person name="Kim S."/>
            <person name="Wafula E.K."/>
            <person name="Tanskanen J."/>
            <person name="Kim Y.M."/>
            <person name="Honaas L."/>
            <person name="Yang Z."/>
            <person name="Spallek T."/>
            <person name="Conn C.E."/>
            <person name="Ichihashi Y."/>
            <person name="Cheong K."/>
            <person name="Cui S."/>
            <person name="Der J.P."/>
            <person name="Gundlach H."/>
            <person name="Jiao Y."/>
            <person name="Hori C."/>
            <person name="Ishida J.K."/>
            <person name="Kasahara H."/>
            <person name="Kiba T."/>
            <person name="Kim M.S."/>
            <person name="Koo N."/>
            <person name="Laohavisit A."/>
            <person name="Lee Y.H."/>
            <person name="Lumba S."/>
            <person name="McCourt P."/>
            <person name="Mortimer J.C."/>
            <person name="Mutuku J.M."/>
            <person name="Nomura T."/>
            <person name="Sasaki-Sekimoto Y."/>
            <person name="Seto Y."/>
            <person name="Wang Y."/>
            <person name="Wakatake T."/>
            <person name="Sakakibara H."/>
            <person name="Demura T."/>
            <person name="Yamaguchi S."/>
            <person name="Yoneyama K."/>
            <person name="Manabe R.I."/>
            <person name="Nelson D.C."/>
            <person name="Schulman A.H."/>
            <person name="Timko M.P."/>
            <person name="dePamphilis C.W."/>
            <person name="Choi D."/>
            <person name="Shirasu K."/>
        </authorList>
    </citation>
    <scope>NUCLEOTIDE SEQUENCE [LARGE SCALE GENOMIC DNA]</scope>
    <source>
        <strain evidence="3">cv. UVA1</strain>
    </source>
</reference>
<evidence type="ECO:0000259" key="1">
    <source>
        <dbReference type="Pfam" id="PF12937"/>
    </source>
</evidence>
<dbReference type="InterPro" id="IPR036047">
    <property type="entry name" value="F-box-like_dom_sf"/>
</dbReference>
<dbReference type="InterPro" id="IPR001810">
    <property type="entry name" value="F-box_dom"/>
</dbReference>
<gene>
    <name evidence="2" type="ORF">STAS_16143</name>
</gene>
<name>A0A5A7Q326_STRAF</name>
<dbReference type="PANTHER" id="PTHR38926">
    <property type="entry name" value="F-BOX DOMAIN CONTAINING PROTEIN, EXPRESSED"/>
    <property type="match status" value="1"/>
</dbReference>
<dbReference type="AlphaFoldDB" id="A0A5A7Q326"/>
<dbReference type="PANTHER" id="PTHR38926:SF5">
    <property type="entry name" value="F-BOX AND LEUCINE-RICH REPEAT PROTEIN 6"/>
    <property type="match status" value="1"/>
</dbReference>
<dbReference type="EMBL" id="BKCP01005683">
    <property type="protein sequence ID" value="GER39520.1"/>
    <property type="molecule type" value="Genomic_DNA"/>
</dbReference>
<keyword evidence="3" id="KW-1185">Reference proteome</keyword>
<accession>A0A5A7Q326</accession>
<dbReference type="InterPro" id="IPR006553">
    <property type="entry name" value="Leu-rich_rpt_Cys-con_subtyp"/>
</dbReference>
<organism evidence="2 3">
    <name type="scientific">Striga asiatica</name>
    <name type="common">Asiatic witchweed</name>
    <name type="synonym">Buchnera asiatica</name>
    <dbReference type="NCBI Taxonomy" id="4170"/>
    <lineage>
        <taxon>Eukaryota</taxon>
        <taxon>Viridiplantae</taxon>
        <taxon>Streptophyta</taxon>
        <taxon>Embryophyta</taxon>
        <taxon>Tracheophyta</taxon>
        <taxon>Spermatophyta</taxon>
        <taxon>Magnoliopsida</taxon>
        <taxon>eudicotyledons</taxon>
        <taxon>Gunneridae</taxon>
        <taxon>Pentapetalae</taxon>
        <taxon>asterids</taxon>
        <taxon>lamiids</taxon>
        <taxon>Lamiales</taxon>
        <taxon>Orobanchaceae</taxon>
        <taxon>Buchnereae</taxon>
        <taxon>Striga</taxon>
    </lineage>
</organism>
<comment type="caution">
    <text evidence="2">The sequence shown here is derived from an EMBL/GenBank/DDBJ whole genome shotgun (WGS) entry which is preliminary data.</text>
</comment>
<dbReference type="SUPFAM" id="SSF81383">
    <property type="entry name" value="F-box domain"/>
    <property type="match status" value="1"/>
</dbReference>
<sequence length="315" mass="35834">MDGEKEKVDDTAIESARFAAGDWAELTQECLINVLSRLSLEDRWRGAMRVCKAWRQACEDPYLNSVLDLESHFDSASELPRFWTAEFERRVDNMIRSVAVWGAGSLTEIRVRHCSDRSLSLVAERCPNLKVLSIKSSPHVTDAIMTNIASGCPKLREVDTSYSYEISHKSIALIGSHCPDLTILKRNLMNWLDPSEHMRIVPAEYLDACPQDGDSEAAAIAKYMPNLVRLELRFLKLTAKGLTLISEGCQNLEYVDLSGCVNLGSRDITNAISNLKNLKDIKKPNFYFPRSSLHAERYGHWRLYDERFQTDVFRI</sequence>
<dbReference type="Proteomes" id="UP000325081">
    <property type="component" value="Unassembled WGS sequence"/>
</dbReference>
<dbReference type="Pfam" id="PF12937">
    <property type="entry name" value="F-box-like"/>
    <property type="match status" value="1"/>
</dbReference>
<feature type="domain" description="F-box" evidence="1">
    <location>
        <begin position="28"/>
        <end position="63"/>
    </location>
</feature>